<dbReference type="EMBL" id="UGQF01000001">
    <property type="protein sequence ID" value="STZ04524.1"/>
    <property type="molecule type" value="Genomic_DNA"/>
</dbReference>
<reference evidence="1 3" key="1">
    <citation type="submission" date="2017-03" db="EMBL/GenBank/DDBJ databases">
        <title>Draft genome sequence of Moraxella equi CCUG 4950T type strain.</title>
        <authorList>
            <person name="Salva-Serra F."/>
            <person name="Engstrom-Jakobsson H."/>
            <person name="Thorell K."/>
            <person name="Jaen-Luchoro D."/>
            <person name="Gonzales-Siles L."/>
            <person name="Karlsson R."/>
            <person name="Yazdan S."/>
            <person name="Boulund F."/>
            <person name="Johnning A."/>
            <person name="Engstrand L."/>
            <person name="Kristiansson E."/>
            <person name="Moore E."/>
        </authorList>
    </citation>
    <scope>NUCLEOTIDE SEQUENCE [LARGE SCALE GENOMIC DNA]</scope>
    <source>
        <strain evidence="1 3">CCUG 4950</strain>
    </source>
</reference>
<protein>
    <submittedName>
        <fullName evidence="2">Uncharacterized protein</fullName>
    </submittedName>
</protein>
<dbReference type="AlphaFoldDB" id="A0A378QW53"/>
<dbReference type="EMBL" id="MXAP01000024">
    <property type="protein sequence ID" value="OPH39761.1"/>
    <property type="molecule type" value="Genomic_DNA"/>
</dbReference>
<proteinExistence type="predicted"/>
<organism evidence="2 4">
    <name type="scientific">Moraxella equi</name>
    <dbReference type="NCBI Taxonomy" id="60442"/>
    <lineage>
        <taxon>Bacteria</taxon>
        <taxon>Pseudomonadati</taxon>
        <taxon>Pseudomonadota</taxon>
        <taxon>Gammaproteobacteria</taxon>
        <taxon>Moraxellales</taxon>
        <taxon>Moraxellaceae</taxon>
        <taxon>Moraxella</taxon>
    </lineage>
</organism>
<evidence type="ECO:0000313" key="1">
    <source>
        <dbReference type="EMBL" id="OPH39761.1"/>
    </source>
</evidence>
<name>A0A378QW53_9GAMM</name>
<dbReference type="Proteomes" id="UP000190777">
    <property type="component" value="Unassembled WGS sequence"/>
</dbReference>
<evidence type="ECO:0000313" key="4">
    <source>
        <dbReference type="Proteomes" id="UP000254618"/>
    </source>
</evidence>
<reference evidence="2 4" key="2">
    <citation type="submission" date="2018-06" db="EMBL/GenBank/DDBJ databases">
        <authorList>
            <consortium name="Pathogen Informatics"/>
            <person name="Doyle S."/>
        </authorList>
    </citation>
    <scope>NUCLEOTIDE SEQUENCE [LARGE SCALE GENOMIC DNA]</scope>
    <source>
        <strain evidence="2 4">NCTC11012</strain>
    </source>
</reference>
<evidence type="ECO:0000313" key="2">
    <source>
        <dbReference type="EMBL" id="STZ04524.1"/>
    </source>
</evidence>
<dbReference type="Proteomes" id="UP000254618">
    <property type="component" value="Unassembled WGS sequence"/>
</dbReference>
<accession>A0A378QW53</accession>
<evidence type="ECO:0000313" key="3">
    <source>
        <dbReference type="Proteomes" id="UP000190777"/>
    </source>
</evidence>
<keyword evidence="3" id="KW-1185">Reference proteome</keyword>
<sequence>MAYSIAKNEMIDYPPDELKNFQVITYEWIDNLNFTIAPDECLDNSEPYVKIVKELFLENGWEGDGDIGLMWIPPFCLPCDETQWRYTKGIVIWHTKQQSDGTSWLLMPKEIVEMKLPFC</sequence>
<gene>
    <name evidence="1" type="ORF">B5J93_02660</name>
    <name evidence="2" type="ORF">NCTC11012_02806</name>
</gene>
<dbReference type="RefSeq" id="WP_079324369.1">
    <property type="nucleotide sequence ID" value="NZ_MXAP01000024.1"/>
</dbReference>